<dbReference type="EMBL" id="NWSH01000946">
    <property type="protein sequence ID" value="PCG73426.1"/>
    <property type="molecule type" value="Genomic_DNA"/>
</dbReference>
<feature type="region of interest" description="Disordered" evidence="1">
    <location>
        <begin position="1"/>
        <end position="31"/>
    </location>
</feature>
<name>A0A2A4JNS5_HELVI</name>
<sequence length="413" mass="48117">MNRNQRRAPRRRENTSRTSANKGKGTTDGALSPFKIRIKEKSVPVHNRCCYVRPDRTDFGQSFRTRAHSSVSPEKHRKRAPIPDNQKVLEHKHRDEQFQTMFEEQCDFGSTNPHLKGLKKVVCDHSTKIDINKDYVHQMTGAAPAYVERANSSQWQNVNSIDDIDNLLTDDDRIPVKRDRFRKHIFISEVPRVKIIAEKFSKFKKNNLELRRLDEKVVCVEYDIFDQSASDNVLKPMQRMRAFFSIKPVFDNDESKDKEGDALPRLPSNIKHKFDILDEDLKKLTDKEIEIIDGKIEENHTYLEDLRRILKRKQVINRKKNKTSLDLQSLYEMAKRDGLTPGCDYSEVNFLSKAELQEVKDLILQRCTSSAHGIRRKRVKRKKEKDSALDIGLISESIVAELLQDDAKLKVYQ</sequence>
<comment type="caution">
    <text evidence="2">The sequence shown here is derived from an EMBL/GenBank/DDBJ whole genome shotgun (WGS) entry which is preliminary data.</text>
</comment>
<gene>
    <name evidence="2" type="ORF">B5V51_14826</name>
</gene>
<accession>A0A2A4JNS5</accession>
<feature type="compositionally biased region" description="Basic residues" evidence="1">
    <location>
        <begin position="1"/>
        <end position="10"/>
    </location>
</feature>
<proteinExistence type="predicted"/>
<evidence type="ECO:0000256" key="1">
    <source>
        <dbReference type="SAM" id="MobiDB-lite"/>
    </source>
</evidence>
<protein>
    <submittedName>
        <fullName evidence="2">Uncharacterized protein</fullName>
    </submittedName>
</protein>
<organism evidence="2">
    <name type="scientific">Heliothis virescens</name>
    <name type="common">Tobacco budworm moth</name>
    <dbReference type="NCBI Taxonomy" id="7102"/>
    <lineage>
        <taxon>Eukaryota</taxon>
        <taxon>Metazoa</taxon>
        <taxon>Ecdysozoa</taxon>
        <taxon>Arthropoda</taxon>
        <taxon>Hexapoda</taxon>
        <taxon>Insecta</taxon>
        <taxon>Pterygota</taxon>
        <taxon>Neoptera</taxon>
        <taxon>Endopterygota</taxon>
        <taxon>Lepidoptera</taxon>
        <taxon>Glossata</taxon>
        <taxon>Ditrysia</taxon>
        <taxon>Noctuoidea</taxon>
        <taxon>Noctuidae</taxon>
        <taxon>Heliothinae</taxon>
        <taxon>Heliothis</taxon>
    </lineage>
</organism>
<evidence type="ECO:0000313" key="2">
    <source>
        <dbReference type="EMBL" id="PCG73426.1"/>
    </source>
</evidence>
<reference evidence="2" key="1">
    <citation type="submission" date="2017-09" db="EMBL/GenBank/DDBJ databases">
        <title>Contemporary evolution of a Lepidopteran species, Heliothis virescens, in response to modern agricultural practices.</title>
        <authorList>
            <person name="Fritz M.L."/>
            <person name="Deyonke A.M."/>
            <person name="Papanicolaou A."/>
            <person name="Micinski S."/>
            <person name="Westbrook J."/>
            <person name="Gould F."/>
        </authorList>
    </citation>
    <scope>NUCLEOTIDE SEQUENCE [LARGE SCALE GENOMIC DNA]</scope>
    <source>
        <strain evidence="2">HvINT-</strain>
        <tissue evidence="2">Whole body</tissue>
    </source>
</reference>
<dbReference type="AlphaFoldDB" id="A0A2A4JNS5"/>